<sequence>MMAWRILMSRHGHTFGFKLHMGDLIHSKVNMLDLSQSPNTSIGLHWNLDQQHPLGHFNSYISLIHHQIHLKCSKHDHDLMMDMLTQSIDDVVLAPPTNKQVSAASIWKVRFTPNFECFLPDQNSA</sequence>
<dbReference type="Proteomes" id="UP001482620">
    <property type="component" value="Unassembled WGS sequence"/>
</dbReference>
<comment type="caution">
    <text evidence="1">The sequence shown here is derived from an EMBL/GenBank/DDBJ whole genome shotgun (WGS) entry which is preliminary data.</text>
</comment>
<organism evidence="1 2">
    <name type="scientific">Ilyodon furcidens</name>
    <name type="common">goldbreast splitfin</name>
    <dbReference type="NCBI Taxonomy" id="33524"/>
    <lineage>
        <taxon>Eukaryota</taxon>
        <taxon>Metazoa</taxon>
        <taxon>Chordata</taxon>
        <taxon>Craniata</taxon>
        <taxon>Vertebrata</taxon>
        <taxon>Euteleostomi</taxon>
        <taxon>Actinopterygii</taxon>
        <taxon>Neopterygii</taxon>
        <taxon>Teleostei</taxon>
        <taxon>Neoteleostei</taxon>
        <taxon>Acanthomorphata</taxon>
        <taxon>Ovalentaria</taxon>
        <taxon>Atherinomorphae</taxon>
        <taxon>Cyprinodontiformes</taxon>
        <taxon>Goodeidae</taxon>
        <taxon>Ilyodon</taxon>
    </lineage>
</organism>
<evidence type="ECO:0000313" key="2">
    <source>
        <dbReference type="Proteomes" id="UP001482620"/>
    </source>
</evidence>
<dbReference type="EMBL" id="JAHRIQ010029212">
    <property type="protein sequence ID" value="MEQ2230917.1"/>
    <property type="molecule type" value="Genomic_DNA"/>
</dbReference>
<protein>
    <submittedName>
        <fullName evidence="1">Uncharacterized protein</fullName>
    </submittedName>
</protein>
<reference evidence="1 2" key="1">
    <citation type="submission" date="2021-06" db="EMBL/GenBank/DDBJ databases">
        <authorList>
            <person name="Palmer J.M."/>
        </authorList>
    </citation>
    <scope>NUCLEOTIDE SEQUENCE [LARGE SCALE GENOMIC DNA]</scope>
    <source>
        <strain evidence="2">if_2019</strain>
        <tissue evidence="1">Muscle</tissue>
    </source>
</reference>
<evidence type="ECO:0000313" key="1">
    <source>
        <dbReference type="EMBL" id="MEQ2230917.1"/>
    </source>
</evidence>
<keyword evidence="2" id="KW-1185">Reference proteome</keyword>
<name>A0ABV0THA6_9TELE</name>
<accession>A0ABV0THA6</accession>
<proteinExistence type="predicted"/>
<gene>
    <name evidence="1" type="ORF">ILYODFUR_034132</name>
</gene>